<proteinExistence type="predicted"/>
<sequence length="854" mass="95866">MKNKILIIIFILIISMIAFSQEVLYKKQVYEGQNVKIAVNFKSGQTFSEAKLFFKVYDERKFNILKLRVFQSSAEAVIPAALLTTTKYSFYIQLIDDKGVVQRFPEGFGNYYQFEVLPDTLSPKIKFISPLNGQNFFDNELIPIAILLDENETGIDPNSIVFKINDKPIENFNLEGNLLTYKLTNAPFGEYNIFVKVADKKGNTSKPVEIKVTMKEKGPTLVEFTFNKSYELASEFKFESKISTSNELVEKNILDSLDMNFSQNIDLGANLRFWIFNFGFRTTFSQESTDITQLFKDFTGQLNYDVKDAMRLLNPMNMDDYSNYEKTRDIDVTNNLNAYLDLAFFKYQFFDNQINFNPLTVNNYNVRGHYAKLDLYLANAEVAVGNSDVGVFETSYPRYFAGVKLGTNLFELLKANIDVSVISDYQGTQDNRYIKSLFNLPDTVTPKQNILIGANTALNLWLIKVNANLGVDIYIDDSSNIISVTDMASSIADMAGDPTIKDTVESYVTQIEDIFPKTFDYFPISNGILSAVTDKYLLGTAFSLNSEVPILGLNLYYLKADKNYKSLGVSAPSNVMKYGAKFKKKLWILDLKGEYELKKDNTSLIGLDEVLGIALGSLDTTKLIDKINPINDILGIESAPASSTKDDLRNITEKYKLSAGLKLGILGTLGGEYSVEHQTNNAKFLIDNSSTTTITPDDKKDKTITVYSASLKNLGFKLENFSLKLSFDAGLKNVEDNIDNSNNGVLLTYGAKANMTLGPIGINGAYKQKQEEDTTTVEMSGGLKTKLFQINYSNIKKNDNNTNDLLSDTNKINTKVNFNISIISMQVGAQLQLPDIYSEQEGKVNAYMKFAVSF</sequence>
<evidence type="ECO:0008006" key="3">
    <source>
        <dbReference type="Google" id="ProtNLM"/>
    </source>
</evidence>
<dbReference type="Proteomes" id="UP001232493">
    <property type="component" value="Chromosome"/>
</dbReference>
<accession>A0ABY8PSN4</accession>
<organism evidence="1 2">
    <name type="scientific">Marinitoga aeolica</name>
    <dbReference type="NCBI Taxonomy" id="2809031"/>
    <lineage>
        <taxon>Bacteria</taxon>
        <taxon>Thermotogati</taxon>
        <taxon>Thermotogota</taxon>
        <taxon>Thermotogae</taxon>
        <taxon>Petrotogales</taxon>
        <taxon>Petrotogaceae</taxon>
        <taxon>Marinitoga</taxon>
    </lineage>
</organism>
<evidence type="ECO:0000313" key="1">
    <source>
        <dbReference type="EMBL" id="WGS65644.1"/>
    </source>
</evidence>
<protein>
    <recommendedName>
        <fullName evidence="3">Cadherin domain-containing protein</fullName>
    </recommendedName>
</protein>
<gene>
    <name evidence="1" type="ORF">JRV97_03570</name>
</gene>
<dbReference type="InterPro" id="IPR013783">
    <property type="entry name" value="Ig-like_fold"/>
</dbReference>
<evidence type="ECO:0000313" key="2">
    <source>
        <dbReference type="Proteomes" id="UP001232493"/>
    </source>
</evidence>
<dbReference type="RefSeq" id="WP_281000251.1">
    <property type="nucleotide sequence ID" value="NZ_CP069362.1"/>
</dbReference>
<name>A0ABY8PSN4_9BACT</name>
<dbReference type="Gene3D" id="2.60.40.10">
    <property type="entry name" value="Immunoglobulins"/>
    <property type="match status" value="1"/>
</dbReference>
<reference evidence="1 2" key="1">
    <citation type="submission" date="2021-02" db="EMBL/GenBank/DDBJ databases">
        <title>Characterization of Marinitoga sp. nov. str. BP5-C20A.</title>
        <authorList>
            <person name="Erauso G."/>
            <person name="Postec A."/>
        </authorList>
    </citation>
    <scope>NUCLEOTIDE SEQUENCE [LARGE SCALE GENOMIC DNA]</scope>
    <source>
        <strain evidence="1 2">BP5-C20A</strain>
    </source>
</reference>
<dbReference type="EMBL" id="CP069362">
    <property type="protein sequence ID" value="WGS65644.1"/>
    <property type="molecule type" value="Genomic_DNA"/>
</dbReference>
<keyword evidence="2" id="KW-1185">Reference proteome</keyword>